<feature type="non-terminal residue" evidence="9">
    <location>
        <position position="1"/>
    </location>
</feature>
<evidence type="ECO:0000256" key="3">
    <source>
        <dbReference type="ARBA" id="ARBA00004826"/>
    </source>
</evidence>
<comment type="pathway">
    <text evidence="3">Isoprenoid biosynthesis; dimethylallyl diphosphate biosynthesis; dimethylallyl diphosphate from isopentenyl diphosphate: step 1/1.</text>
</comment>
<dbReference type="InterPro" id="IPR015797">
    <property type="entry name" value="NUDIX_hydrolase-like_dom_sf"/>
</dbReference>
<keyword evidence="10" id="KW-1185">Reference proteome</keyword>
<dbReference type="PANTHER" id="PTHR10885">
    <property type="entry name" value="ISOPENTENYL-DIPHOSPHATE DELTA-ISOMERASE"/>
    <property type="match status" value="1"/>
</dbReference>
<comment type="similarity">
    <text evidence="4">Belongs to the IPP isomerase type 1 family.</text>
</comment>
<comment type="function">
    <text evidence="2">Catalyzes the 1,3-allylic rearrangement of the homoallylic substrate isopentenyl (IPP) to its highly electrophilic allylic isomer, dimethylallyl diphosphate (DMAPP).</text>
</comment>
<dbReference type="GO" id="GO:0004452">
    <property type="term" value="F:isopentenyl-diphosphate delta-isomerase activity"/>
    <property type="evidence" value="ECO:0007669"/>
    <property type="project" value="UniProtKB-EC"/>
</dbReference>
<feature type="domain" description="Nudix hydrolase" evidence="8">
    <location>
        <begin position="13"/>
        <end position="106"/>
    </location>
</feature>
<dbReference type="AlphaFoldDB" id="A0A0L7K2Z1"/>
<comment type="caution">
    <text evidence="9">The sequence shown here is derived from an EMBL/GenBank/DDBJ whole genome shotgun (WGS) entry which is preliminary data.</text>
</comment>
<keyword evidence="7 9" id="KW-0413">Isomerase</keyword>
<gene>
    <name evidence="9" type="ORF">OBRU01_27116</name>
</gene>
<evidence type="ECO:0000256" key="5">
    <source>
        <dbReference type="ARBA" id="ARBA00012057"/>
    </source>
</evidence>
<reference evidence="9 10" key="1">
    <citation type="journal article" date="2015" name="Genome Biol. Evol.">
        <title>The genome of winter moth (Operophtera brumata) provides a genomic perspective on sexual dimorphism and phenology.</title>
        <authorList>
            <person name="Derks M.F."/>
            <person name="Smit S."/>
            <person name="Salis L."/>
            <person name="Schijlen E."/>
            <person name="Bossers A."/>
            <person name="Mateman C."/>
            <person name="Pijl A.S."/>
            <person name="de Ridder D."/>
            <person name="Groenen M.A."/>
            <person name="Visser M.E."/>
            <person name="Megens H.J."/>
        </authorList>
    </citation>
    <scope>NUCLEOTIDE SEQUENCE [LARGE SCALE GENOMIC DNA]</scope>
    <source>
        <strain evidence="9">WM2013NL</strain>
        <tissue evidence="9">Head and thorax</tissue>
    </source>
</reference>
<evidence type="ECO:0000256" key="7">
    <source>
        <dbReference type="ARBA" id="ARBA00023235"/>
    </source>
</evidence>
<dbReference type="CDD" id="cd02885">
    <property type="entry name" value="NUDIX_IPP_Isomerase"/>
    <property type="match status" value="1"/>
</dbReference>
<dbReference type="InterPro" id="IPR011876">
    <property type="entry name" value="IsopentenylPP_isomerase_typ1"/>
</dbReference>
<dbReference type="EC" id="5.3.3.2" evidence="5"/>
<keyword evidence="6" id="KW-0414">Isoprene biosynthesis</keyword>
<dbReference type="STRING" id="104452.A0A0L7K2Z1"/>
<organism evidence="9 10">
    <name type="scientific">Operophtera brumata</name>
    <name type="common">Winter moth</name>
    <name type="synonym">Phalaena brumata</name>
    <dbReference type="NCBI Taxonomy" id="104452"/>
    <lineage>
        <taxon>Eukaryota</taxon>
        <taxon>Metazoa</taxon>
        <taxon>Ecdysozoa</taxon>
        <taxon>Arthropoda</taxon>
        <taxon>Hexapoda</taxon>
        <taxon>Insecta</taxon>
        <taxon>Pterygota</taxon>
        <taxon>Neoptera</taxon>
        <taxon>Endopterygota</taxon>
        <taxon>Lepidoptera</taxon>
        <taxon>Glossata</taxon>
        <taxon>Ditrysia</taxon>
        <taxon>Geometroidea</taxon>
        <taxon>Geometridae</taxon>
        <taxon>Larentiinae</taxon>
        <taxon>Operophtera</taxon>
    </lineage>
</organism>
<dbReference type="Proteomes" id="UP000037510">
    <property type="component" value="Unassembled WGS sequence"/>
</dbReference>
<dbReference type="SUPFAM" id="SSF55811">
    <property type="entry name" value="Nudix"/>
    <property type="match status" value="1"/>
</dbReference>
<comment type="catalytic activity">
    <reaction evidence="1">
        <text>isopentenyl diphosphate = dimethylallyl diphosphate</text>
        <dbReference type="Rhea" id="RHEA:23284"/>
        <dbReference type="ChEBI" id="CHEBI:57623"/>
        <dbReference type="ChEBI" id="CHEBI:128769"/>
        <dbReference type="EC" id="5.3.3.2"/>
    </reaction>
</comment>
<evidence type="ECO:0000313" key="9">
    <source>
        <dbReference type="EMBL" id="KOB51822.1"/>
    </source>
</evidence>
<accession>A0A0L7K2Z1</accession>
<sequence length="106" mass="12247">RECHKVGPDGNVLLHRAFSVFLFNKRGDMFLQRRASQKVTYPDYYTNACCSHPLYIDDKPEEIITAARRRLNHELGIPLNDSDVKVKPNSNEISEYCFVPKAEFNS</sequence>
<evidence type="ECO:0000256" key="1">
    <source>
        <dbReference type="ARBA" id="ARBA00000374"/>
    </source>
</evidence>
<dbReference type="Gene3D" id="3.90.79.10">
    <property type="entry name" value="Nucleoside Triphosphate Pyrophosphohydrolase"/>
    <property type="match status" value="1"/>
</dbReference>
<evidence type="ECO:0000259" key="8">
    <source>
        <dbReference type="PROSITE" id="PS51462"/>
    </source>
</evidence>
<evidence type="ECO:0000256" key="6">
    <source>
        <dbReference type="ARBA" id="ARBA00023229"/>
    </source>
</evidence>
<evidence type="ECO:0000313" key="10">
    <source>
        <dbReference type="Proteomes" id="UP000037510"/>
    </source>
</evidence>
<dbReference type="GO" id="GO:0005737">
    <property type="term" value="C:cytoplasm"/>
    <property type="evidence" value="ECO:0007669"/>
    <property type="project" value="TreeGrafter"/>
</dbReference>
<protein>
    <recommendedName>
        <fullName evidence="5">isopentenyl-diphosphate Delta-isomerase</fullName>
        <ecNumber evidence="5">5.3.3.2</ecNumber>
    </recommendedName>
</protein>
<evidence type="ECO:0000256" key="2">
    <source>
        <dbReference type="ARBA" id="ARBA00003951"/>
    </source>
</evidence>
<dbReference type="PANTHER" id="PTHR10885:SF0">
    <property type="entry name" value="ISOPENTENYL-DIPHOSPHATE DELTA-ISOMERASE"/>
    <property type="match status" value="1"/>
</dbReference>
<proteinExistence type="inferred from homology"/>
<dbReference type="EMBL" id="JTDY01018298">
    <property type="protein sequence ID" value="KOB51822.1"/>
    <property type="molecule type" value="Genomic_DNA"/>
</dbReference>
<evidence type="ECO:0000256" key="4">
    <source>
        <dbReference type="ARBA" id="ARBA00007579"/>
    </source>
</evidence>
<name>A0A0L7K2Z1_OPEBR</name>
<dbReference type="PROSITE" id="PS51462">
    <property type="entry name" value="NUDIX"/>
    <property type="match status" value="1"/>
</dbReference>
<dbReference type="Pfam" id="PF00293">
    <property type="entry name" value="NUDIX"/>
    <property type="match status" value="1"/>
</dbReference>
<dbReference type="InterPro" id="IPR000086">
    <property type="entry name" value="NUDIX_hydrolase_dom"/>
</dbReference>
<dbReference type="GO" id="GO:0009240">
    <property type="term" value="P:isopentenyl diphosphate biosynthetic process"/>
    <property type="evidence" value="ECO:0007669"/>
    <property type="project" value="TreeGrafter"/>
</dbReference>